<keyword evidence="2" id="KW-1185">Reference proteome</keyword>
<proteinExistence type="predicted"/>
<gene>
    <name evidence="1" type="ORF">FWILDA_LOCUS14885</name>
</gene>
<accession>A0A9W4WZK7</accession>
<comment type="caution">
    <text evidence="1">The sequence shown here is derived from an EMBL/GenBank/DDBJ whole genome shotgun (WGS) entry which is preliminary data.</text>
</comment>
<organism evidence="1 2">
    <name type="scientific">Funneliformis geosporum</name>
    <dbReference type="NCBI Taxonomy" id="1117311"/>
    <lineage>
        <taxon>Eukaryota</taxon>
        <taxon>Fungi</taxon>
        <taxon>Fungi incertae sedis</taxon>
        <taxon>Mucoromycota</taxon>
        <taxon>Glomeromycotina</taxon>
        <taxon>Glomeromycetes</taxon>
        <taxon>Glomerales</taxon>
        <taxon>Glomeraceae</taxon>
        <taxon>Funneliformis</taxon>
    </lineage>
</organism>
<dbReference type="AlphaFoldDB" id="A0A9W4WZK7"/>
<evidence type="ECO:0000313" key="2">
    <source>
        <dbReference type="Proteomes" id="UP001153678"/>
    </source>
</evidence>
<sequence length="184" mass="21345">MNNDLTDLNIEWIKTLRKNIPFFIIHNTYQPQKGKMFRLTPNKKTDIQGIVRALKTDFPELRIKEYHDKLDPEEKAHDFSNVEESWKDLDLIAYTSTLKIGVSSGMEVSIIELGLRSKENILSQVIKANCTIVKAEEISDISNATVINHETAEFLENKPKKTLEEMHSLDWHHIVESYKISSEY</sequence>
<evidence type="ECO:0000313" key="1">
    <source>
        <dbReference type="EMBL" id="CAI2191057.1"/>
    </source>
</evidence>
<name>A0A9W4WZK7_9GLOM</name>
<protein>
    <submittedName>
        <fullName evidence="1">4002_t:CDS:1</fullName>
    </submittedName>
</protein>
<reference evidence="1" key="1">
    <citation type="submission" date="2022-08" db="EMBL/GenBank/DDBJ databases">
        <authorList>
            <person name="Kallberg Y."/>
            <person name="Tangrot J."/>
            <person name="Rosling A."/>
        </authorList>
    </citation>
    <scope>NUCLEOTIDE SEQUENCE</scope>
    <source>
        <strain evidence="1">Wild A</strain>
    </source>
</reference>
<dbReference type="OrthoDB" id="2373574at2759"/>
<dbReference type="EMBL" id="CAMKVN010007066">
    <property type="protein sequence ID" value="CAI2191057.1"/>
    <property type="molecule type" value="Genomic_DNA"/>
</dbReference>
<dbReference type="Proteomes" id="UP001153678">
    <property type="component" value="Unassembled WGS sequence"/>
</dbReference>